<protein>
    <submittedName>
        <fullName evidence="2">Uncharacterized protein</fullName>
    </submittedName>
</protein>
<dbReference type="Proteomes" id="UP000007322">
    <property type="component" value="Chromosome 2"/>
</dbReference>
<name>G2Q7S7_THET4</name>
<dbReference type="eggNOG" id="ENOG502SK9A">
    <property type="taxonomic scope" value="Eukaryota"/>
</dbReference>
<gene>
    <name evidence="2" type="ORF">MYCTH_2302469</name>
</gene>
<dbReference type="InParanoid" id="G2Q7S7"/>
<dbReference type="AlphaFoldDB" id="G2Q7S7"/>
<feature type="compositionally biased region" description="Polar residues" evidence="1">
    <location>
        <begin position="295"/>
        <end position="306"/>
    </location>
</feature>
<dbReference type="VEuPathDB" id="FungiDB:MYCTH_2302469"/>
<sequence length="685" mass="76122">MAGRPRRRRASSTSTTAPLDHPQIRWTKESLVLKPAPQHVPDSEWPCYVLTDATIYRSDGKTLANPLLVHLEGPLIVRGLLEVDEDKLVPNLVRSSVRAAYIEIPRSDRYSIGDGPLVLWVSGAAGWFEIRPSARYLPMYEQVREAITLYYSAFEVYEAYAQACGGKKKSRRPPPPSLDEVFLKYAVRAGDGILRHEVEALCHKWADFLIPHFDKEVDLDWNTTRFAKWLRDSHPDVQKRLADIARRAALPPPPPSESQESSSRDQATGNRGSRSARSGSRSLEVEDGDMRGSAPSRSRSPQSKSANRPKPRTSGTPVSLPEKYRQLTHPISSKSSPAPAETPKTDTPRDTPTSNVDHESSVDRLLEILNEVASEVDIKKAAPSRIHSAVYFKCKVRAYSGGKDILAYYAKDLLPRLGPEWKGTMSYQWLADAAKRPWKPTEPMDPDKIPAQTLRREKSSATSKASSTTRPATQLPPAINLKAKTKSALQHDSDSEAEFADLYAGPQRGRSRSGKAATLRLATSSKKRPRSDLDDQANGGHRSAKTAKVNHLISDEDDLEDDVEDKETGDDEVAAGEETLVDSRLPVPEGAVRVVVHAERLPTTVPSGPDGTWTCDQEGCTYVVRSADEQEAQDLIREHFRDHEAQAEKISLAVRESRGQMPIKYAYFPPILLLVHMHNPSLERT</sequence>
<feature type="region of interest" description="Disordered" evidence="1">
    <location>
        <begin position="501"/>
        <end position="573"/>
    </location>
</feature>
<dbReference type="OrthoDB" id="5382953at2759"/>
<dbReference type="STRING" id="573729.G2Q7S7"/>
<evidence type="ECO:0000313" key="2">
    <source>
        <dbReference type="EMBL" id="AEO56936.1"/>
    </source>
</evidence>
<dbReference type="KEGG" id="mtm:MYCTH_2302469"/>
<keyword evidence="3" id="KW-1185">Reference proteome</keyword>
<feature type="compositionally biased region" description="Low complexity" evidence="1">
    <location>
        <begin position="460"/>
        <end position="469"/>
    </location>
</feature>
<dbReference type="GeneID" id="11512234"/>
<accession>G2Q7S7</accession>
<dbReference type="RefSeq" id="XP_003662181.1">
    <property type="nucleotide sequence ID" value="XM_003662133.1"/>
</dbReference>
<reference evidence="2 3" key="1">
    <citation type="journal article" date="2011" name="Nat. Biotechnol.">
        <title>Comparative genomic analysis of the thermophilic biomass-degrading fungi Myceliophthora thermophila and Thielavia terrestris.</title>
        <authorList>
            <person name="Berka R.M."/>
            <person name="Grigoriev I.V."/>
            <person name="Otillar R."/>
            <person name="Salamov A."/>
            <person name="Grimwood J."/>
            <person name="Reid I."/>
            <person name="Ishmael N."/>
            <person name="John T."/>
            <person name="Darmond C."/>
            <person name="Moisan M.-C."/>
            <person name="Henrissat B."/>
            <person name="Coutinho P.M."/>
            <person name="Lombard V."/>
            <person name="Natvig D.O."/>
            <person name="Lindquist E."/>
            <person name="Schmutz J."/>
            <person name="Lucas S."/>
            <person name="Harris P."/>
            <person name="Powlowski J."/>
            <person name="Bellemare A."/>
            <person name="Taylor D."/>
            <person name="Butler G."/>
            <person name="de Vries R.P."/>
            <person name="Allijn I.E."/>
            <person name="van den Brink J."/>
            <person name="Ushinsky S."/>
            <person name="Storms R."/>
            <person name="Powell A.J."/>
            <person name="Paulsen I.T."/>
            <person name="Elbourne L.D.H."/>
            <person name="Baker S.E."/>
            <person name="Magnuson J."/>
            <person name="LaBoissiere S."/>
            <person name="Clutterbuck A.J."/>
            <person name="Martinez D."/>
            <person name="Wogulis M."/>
            <person name="de Leon A.L."/>
            <person name="Rey M.W."/>
            <person name="Tsang A."/>
        </authorList>
    </citation>
    <scope>NUCLEOTIDE SEQUENCE [LARGE SCALE GENOMIC DNA]</scope>
    <source>
        <strain evidence="3">ATCC 42464 / BCRC 31852 / DSM 1799</strain>
    </source>
</reference>
<feature type="compositionally biased region" description="Basic residues" evidence="1">
    <location>
        <begin position="1"/>
        <end position="10"/>
    </location>
</feature>
<evidence type="ECO:0000256" key="1">
    <source>
        <dbReference type="SAM" id="MobiDB-lite"/>
    </source>
</evidence>
<feature type="region of interest" description="Disordered" evidence="1">
    <location>
        <begin position="437"/>
        <end position="479"/>
    </location>
</feature>
<feature type="region of interest" description="Disordered" evidence="1">
    <location>
        <begin position="1"/>
        <end position="20"/>
    </location>
</feature>
<feature type="region of interest" description="Disordered" evidence="1">
    <location>
        <begin position="248"/>
        <end position="362"/>
    </location>
</feature>
<proteinExistence type="predicted"/>
<dbReference type="OMA" id="NGPRDSW"/>
<feature type="compositionally biased region" description="Acidic residues" evidence="1">
    <location>
        <begin position="555"/>
        <end position="573"/>
    </location>
</feature>
<evidence type="ECO:0000313" key="3">
    <source>
        <dbReference type="Proteomes" id="UP000007322"/>
    </source>
</evidence>
<dbReference type="EMBL" id="CP003003">
    <property type="protein sequence ID" value="AEO56936.1"/>
    <property type="molecule type" value="Genomic_DNA"/>
</dbReference>
<organism evidence="2 3">
    <name type="scientific">Thermothelomyces thermophilus (strain ATCC 42464 / BCRC 31852 / DSM 1799)</name>
    <name type="common">Sporotrichum thermophile</name>
    <dbReference type="NCBI Taxonomy" id="573729"/>
    <lineage>
        <taxon>Eukaryota</taxon>
        <taxon>Fungi</taxon>
        <taxon>Dikarya</taxon>
        <taxon>Ascomycota</taxon>
        <taxon>Pezizomycotina</taxon>
        <taxon>Sordariomycetes</taxon>
        <taxon>Sordariomycetidae</taxon>
        <taxon>Sordariales</taxon>
        <taxon>Chaetomiaceae</taxon>
        <taxon>Thermothelomyces</taxon>
    </lineage>
</organism>
<feature type="compositionally biased region" description="Low complexity" evidence="1">
    <location>
        <begin position="257"/>
        <end position="282"/>
    </location>
</feature>
<dbReference type="HOGENOM" id="CLU_023186_0_0_1"/>